<evidence type="ECO:0000256" key="3">
    <source>
        <dbReference type="ARBA" id="ARBA00008342"/>
    </source>
</evidence>
<dbReference type="STRING" id="29486.UGYR_03970"/>
<feature type="domain" description="4'-phosphopantetheinyl transferase N-terminal" evidence="15">
    <location>
        <begin position="75"/>
        <end position="136"/>
    </location>
</feature>
<comment type="catalytic activity">
    <reaction evidence="10">
        <text>apo-[aryl-carrier protein] + CoA = holo-[aryl-carrier protein] + adenosine 3',5'-bisphosphate + H(+)</text>
        <dbReference type="Rhea" id="RHEA:48404"/>
        <dbReference type="Rhea" id="RHEA-COMP:15903"/>
        <dbReference type="Rhea" id="RHEA-COMP:17557"/>
        <dbReference type="ChEBI" id="CHEBI:15378"/>
        <dbReference type="ChEBI" id="CHEBI:29999"/>
        <dbReference type="ChEBI" id="CHEBI:57287"/>
        <dbReference type="ChEBI" id="CHEBI:58343"/>
        <dbReference type="ChEBI" id="CHEBI:64479"/>
    </reaction>
</comment>
<feature type="binding site" evidence="12">
    <location>
        <position position="153"/>
    </location>
    <ligand>
        <name>CoA</name>
        <dbReference type="ChEBI" id="CHEBI:57287"/>
    </ligand>
</feature>
<evidence type="ECO:0000256" key="5">
    <source>
        <dbReference type="ARBA" id="ARBA00019087"/>
    </source>
</evidence>
<comment type="catalytic activity">
    <reaction evidence="11">
        <text>apo-[peptidyl-carrier protein] + CoA = holo-[peptidyl-carrier protein] + adenosine 3',5'-bisphosphate + H(+)</text>
        <dbReference type="Rhea" id="RHEA:46228"/>
        <dbReference type="Rhea" id="RHEA-COMP:11479"/>
        <dbReference type="Rhea" id="RHEA-COMP:11480"/>
        <dbReference type="ChEBI" id="CHEBI:15378"/>
        <dbReference type="ChEBI" id="CHEBI:29999"/>
        <dbReference type="ChEBI" id="CHEBI:57287"/>
        <dbReference type="ChEBI" id="CHEBI:58343"/>
        <dbReference type="ChEBI" id="CHEBI:64479"/>
    </reaction>
</comment>
<comment type="pathway">
    <text evidence="2">Siderophore biosynthesis; enterobactin biosynthesis.</text>
</comment>
<evidence type="ECO:0000256" key="1">
    <source>
        <dbReference type="ARBA" id="ARBA00003937"/>
    </source>
</evidence>
<comment type="function">
    <text evidence="1">Involved in the biosynthesis of the siderophore enterobactin (enterochelin), which is a macrocyclic trimeric lactone of N-(2,3-dihydroxybenzoyl)-serine. The serine trilactone serves as a scaffolding for the three catechol functionalities that provide hexadentate coordination for the tightly ligated iron(2+) atoms. Plays an essential role in the assembly of the enterobactin by catalyzing the transfer of the 4'-phosphopantetheine (Ppant) moiety from coenzyme A to the apo-domains of both EntB (ArCP domain) and EntF (PCP domain) to yield their holo-forms which make them competent for the activation of 2,3-dihydroxybenzoate (DHB) and L-serine, respectively.</text>
</comment>
<dbReference type="AlphaFoldDB" id="A0A380S8U7"/>
<keyword evidence="7" id="KW-0259">Enterobactin biosynthesis</keyword>
<keyword evidence="6 16" id="KW-0808">Transferase</keyword>
<evidence type="ECO:0000259" key="14">
    <source>
        <dbReference type="Pfam" id="PF01648"/>
    </source>
</evidence>
<evidence type="ECO:0000256" key="2">
    <source>
        <dbReference type="ARBA" id="ARBA00004993"/>
    </source>
</evidence>
<accession>A0A380S8U7</accession>
<dbReference type="Proteomes" id="UP000255169">
    <property type="component" value="Unassembled WGS sequence"/>
</dbReference>
<evidence type="ECO:0000256" key="11">
    <source>
        <dbReference type="ARBA" id="ARBA00049191"/>
    </source>
</evidence>
<dbReference type="EMBL" id="UHJG01000002">
    <property type="protein sequence ID" value="SUQ37247.1"/>
    <property type="molecule type" value="Genomic_DNA"/>
</dbReference>
<feature type="domain" description="4'-phosphopantetheinyl transferase" evidence="14">
    <location>
        <begin position="149"/>
        <end position="235"/>
    </location>
</feature>
<evidence type="ECO:0000256" key="12">
    <source>
        <dbReference type="PIRSR" id="PIRSR603542-1"/>
    </source>
</evidence>
<keyword evidence="13" id="KW-0479">Metal-binding</keyword>
<dbReference type="Pfam" id="PF01648">
    <property type="entry name" value="ACPS"/>
    <property type="match status" value="1"/>
</dbReference>
<feature type="binding site" evidence="13">
    <location>
        <position position="155"/>
    </location>
    <ligand>
        <name>Mg(2+)</name>
        <dbReference type="ChEBI" id="CHEBI:18420"/>
    </ligand>
</feature>
<feature type="binding site" evidence="12">
    <location>
        <position position="198"/>
    </location>
    <ligand>
        <name>CoA</name>
        <dbReference type="ChEBI" id="CHEBI:57287"/>
    </ligand>
</feature>
<keyword evidence="17" id="KW-1185">Reference proteome</keyword>
<evidence type="ECO:0000313" key="17">
    <source>
        <dbReference type="Proteomes" id="UP000255169"/>
    </source>
</evidence>
<comment type="similarity">
    <text evidence="3">Belongs to the P-Pant transferase superfamily. EntD family.</text>
</comment>
<comment type="subunit">
    <text evidence="4">EntB, EntD, EntE, and EntF form a multienzyme complex called enterobactin synthase.</text>
</comment>
<evidence type="ECO:0000256" key="10">
    <source>
        <dbReference type="ARBA" id="ARBA00049176"/>
    </source>
</evidence>
<evidence type="ECO:0000256" key="7">
    <source>
        <dbReference type="ARBA" id="ARBA00023191"/>
    </source>
</evidence>
<evidence type="ECO:0000313" key="16">
    <source>
        <dbReference type="EMBL" id="SUQ37247.1"/>
    </source>
</evidence>
<evidence type="ECO:0000256" key="13">
    <source>
        <dbReference type="PIRSR" id="PIRSR603542-2"/>
    </source>
</evidence>
<feature type="binding site" evidence="12">
    <location>
        <position position="202"/>
    </location>
    <ligand>
        <name>CoA</name>
        <dbReference type="ChEBI" id="CHEBI:57287"/>
    </ligand>
</feature>
<gene>
    <name evidence="16" type="ORF">NCTC10476_03368</name>
</gene>
<dbReference type="UniPathway" id="UPA00017"/>
<feature type="binding site" evidence="12">
    <location>
        <begin position="126"/>
        <end position="127"/>
    </location>
    <ligand>
        <name>CoA</name>
        <dbReference type="ChEBI" id="CHEBI:57287"/>
    </ligand>
</feature>
<dbReference type="GO" id="GO:0008897">
    <property type="term" value="F:holo-[acyl-carrier-protein] synthase activity"/>
    <property type="evidence" value="ECO:0007669"/>
    <property type="project" value="InterPro"/>
</dbReference>
<dbReference type="PANTHER" id="PTHR38096:SF1">
    <property type="entry name" value="ENTEROBACTIN SYNTHASE COMPONENT D"/>
    <property type="match status" value="1"/>
</dbReference>
<protein>
    <recommendedName>
        <fullName evidence="5">Enterobactin synthase component D</fullName>
    </recommendedName>
    <alternativeName>
        <fullName evidence="8">4'-phosphopantetheinyl transferase EntD</fullName>
    </alternativeName>
    <alternativeName>
        <fullName evidence="9">Enterochelin synthase D</fullName>
    </alternativeName>
</protein>
<dbReference type="InterPro" id="IPR037143">
    <property type="entry name" value="4-PPantetheinyl_Trfase_dom_sf"/>
</dbReference>
<feature type="binding site" evidence="12">
    <location>
        <position position="82"/>
    </location>
    <ligand>
        <name>CoA</name>
        <dbReference type="ChEBI" id="CHEBI:57287"/>
    </ligand>
</feature>
<evidence type="ECO:0000256" key="8">
    <source>
        <dbReference type="ARBA" id="ARBA00029894"/>
    </source>
</evidence>
<sequence>MTVHLNLYYKTPLAIWFDYPVNPVFIRNFAFTSIPAVGLNGQPPYEGILGKCDFDVSAYQDNLFTVYGIAFPPGLQKAVTKRRAEYLAGRFVARQVLNMLGPRDYLLENGPDRAPCWPDGIQGTLSHNNNRVLCAAQIIPLRLSSSGSGIGVDVESWITDDKTDDIWPGIISDEEYHQLQTGPLPFSQMLTLVFSAKESLFKAIYPQLRCYFDFLDVRLVECTLESGRFELELLRELSPEFMVGRRFQGCFKLMETDVRTFIAY</sequence>
<dbReference type="InterPro" id="IPR003542">
    <property type="entry name" value="Enbac_synth_compD-like"/>
</dbReference>
<reference evidence="16 17" key="1">
    <citation type="submission" date="2018-06" db="EMBL/GenBank/DDBJ databases">
        <authorList>
            <consortium name="Pathogen Informatics"/>
            <person name="Doyle S."/>
        </authorList>
    </citation>
    <scope>NUCLEOTIDE SEQUENCE [LARGE SCALE GENOMIC DNA]</scope>
    <source>
        <strain evidence="16 17">NCTC10476</strain>
    </source>
</reference>
<dbReference type="GO" id="GO:0000287">
    <property type="term" value="F:magnesium ion binding"/>
    <property type="evidence" value="ECO:0007669"/>
    <property type="project" value="InterPro"/>
</dbReference>
<dbReference type="GO" id="GO:0005886">
    <property type="term" value="C:plasma membrane"/>
    <property type="evidence" value="ECO:0007669"/>
    <property type="project" value="TreeGrafter"/>
</dbReference>
<organism evidence="16 17">
    <name type="scientific">Yersinia ruckeri</name>
    <dbReference type="NCBI Taxonomy" id="29486"/>
    <lineage>
        <taxon>Bacteria</taxon>
        <taxon>Pseudomonadati</taxon>
        <taxon>Pseudomonadota</taxon>
        <taxon>Gammaproteobacteria</taxon>
        <taxon>Enterobacterales</taxon>
        <taxon>Yersiniaceae</taxon>
        <taxon>Yersinia</taxon>
    </lineage>
</organism>
<evidence type="ECO:0000256" key="6">
    <source>
        <dbReference type="ARBA" id="ARBA00022679"/>
    </source>
</evidence>
<name>A0A380S8U7_YERRU</name>
<dbReference type="GO" id="GO:0009239">
    <property type="term" value="P:enterobactin biosynthetic process"/>
    <property type="evidence" value="ECO:0007669"/>
    <property type="project" value="UniProtKB-UniPathway"/>
</dbReference>
<dbReference type="SUPFAM" id="SSF56214">
    <property type="entry name" value="4'-phosphopantetheinyl transferase"/>
    <property type="match status" value="1"/>
</dbReference>
<evidence type="ECO:0000259" key="15">
    <source>
        <dbReference type="Pfam" id="PF17837"/>
    </source>
</evidence>
<comment type="cofactor">
    <cofactor evidence="13">
        <name>Mg(2+)</name>
        <dbReference type="ChEBI" id="CHEBI:18420"/>
    </cofactor>
</comment>
<evidence type="ECO:0000256" key="4">
    <source>
        <dbReference type="ARBA" id="ARBA00011503"/>
    </source>
</evidence>
<dbReference type="InterPro" id="IPR008278">
    <property type="entry name" value="4-PPantetheinyl_Trfase_dom"/>
</dbReference>
<dbReference type="Gene3D" id="3.90.470.20">
    <property type="entry name" value="4'-phosphopantetheinyl transferase domain"/>
    <property type="match status" value="1"/>
</dbReference>
<dbReference type="PRINTS" id="PR01399">
    <property type="entry name" value="ENTSNTHTASED"/>
</dbReference>
<dbReference type="PANTHER" id="PTHR38096">
    <property type="entry name" value="ENTEROBACTIN SYNTHASE COMPONENT D"/>
    <property type="match status" value="1"/>
</dbReference>
<keyword evidence="13" id="KW-0460">Magnesium</keyword>
<dbReference type="InterPro" id="IPR041354">
    <property type="entry name" value="4PPT_N"/>
</dbReference>
<dbReference type="GO" id="GO:0009366">
    <property type="term" value="C:enterobactin synthetase complex"/>
    <property type="evidence" value="ECO:0007669"/>
    <property type="project" value="InterPro"/>
</dbReference>
<dbReference type="Pfam" id="PF17837">
    <property type="entry name" value="4PPT_N"/>
    <property type="match status" value="1"/>
</dbReference>
<feature type="binding site" evidence="13">
    <location>
        <position position="153"/>
    </location>
    <ligand>
        <name>Mg(2+)</name>
        <dbReference type="ChEBI" id="CHEBI:18420"/>
    </ligand>
</feature>
<proteinExistence type="inferred from homology"/>
<evidence type="ECO:0000256" key="9">
    <source>
        <dbReference type="ARBA" id="ARBA00031996"/>
    </source>
</evidence>
<feature type="binding site" evidence="12">
    <location>
        <position position="90"/>
    </location>
    <ligand>
        <name>CoA</name>
        <dbReference type="ChEBI" id="CHEBI:57287"/>
    </ligand>
</feature>